<comment type="caution">
    <text evidence="12">The sequence shown here is derived from an EMBL/GenBank/DDBJ whole genome shotgun (WGS) entry which is preliminary data.</text>
</comment>
<evidence type="ECO:0000256" key="3">
    <source>
        <dbReference type="ARBA" id="ARBA00043812"/>
    </source>
</evidence>
<dbReference type="GO" id="GO:0035527">
    <property type="term" value="F:3-hydroxypropionate dehydrogenase (NADP+) activity"/>
    <property type="evidence" value="ECO:0007669"/>
    <property type="project" value="UniProtKB-EC"/>
</dbReference>
<comment type="function">
    <text evidence="9">NADP-dependent dehydrogenase with broad substrate specificity acting on 3-hydroxy acids. Catalyzes the NADP-dependent oxidation of L-allo-threonine to L-2-amino-3-keto-butyrate, which is spontaneously decarboxylated into aminoacetone. Also acts on D-threonine, L-serine, D-serine, D-3-hydroxyisobutyrate, L-3-hydroxyisobutyrate, D-glycerate and L-glycerate. Able to catalyze the reduction of the malonic semialdehyde to 3-hydroxypropionic acid. YdfG is apparently supplementing RutE, the presumed malonic semialdehyde reductase involved in pyrimidine degradation since both are able to detoxify malonic semialdehyde.</text>
</comment>
<sequence length="268" mass="28123">MTDSTLGTALITGASTGIGAVYADRLAKRGHDLILVARDAARMQALADRLTAETGRTIEVVRADLTDGDDLDRVAKRLASDAAITLLVNNAGMSLNGGLLDNEAPALERLIALNVTAPTVLASAAGKAFQARGKGGIINLASVLALAPEAFDGTYSGSKAFVLNVSLSLASQLEPKGVRVQAVLPGATRTEIWERSGKDVDSFPAEMVMDVYDLVDASLLGFDKGETVTIPPLADEGLYESYNNARLAMGPHLSKRDVAPRYRETVAA</sequence>
<evidence type="ECO:0000256" key="4">
    <source>
        <dbReference type="ARBA" id="ARBA00044050"/>
    </source>
</evidence>
<dbReference type="CDD" id="cd05233">
    <property type="entry name" value="SDR_c"/>
    <property type="match status" value="1"/>
</dbReference>
<evidence type="ECO:0000256" key="7">
    <source>
        <dbReference type="ARBA" id="ARBA00044271"/>
    </source>
</evidence>
<dbReference type="Gene3D" id="3.40.50.720">
    <property type="entry name" value="NAD(P)-binding Rossmann-like Domain"/>
    <property type="match status" value="1"/>
</dbReference>
<evidence type="ECO:0000256" key="11">
    <source>
        <dbReference type="RuleBase" id="RU000363"/>
    </source>
</evidence>
<comment type="catalytic activity">
    <reaction evidence="3">
        <text>L-allo-threonine + NADP(+) = aminoacetone + CO2 + NADPH</text>
        <dbReference type="Rhea" id="RHEA:43524"/>
        <dbReference type="ChEBI" id="CHEBI:16526"/>
        <dbReference type="ChEBI" id="CHEBI:57783"/>
        <dbReference type="ChEBI" id="CHEBI:58320"/>
        <dbReference type="ChEBI" id="CHEBI:58349"/>
        <dbReference type="ChEBI" id="CHEBI:58585"/>
        <dbReference type="EC" id="1.1.1.381"/>
    </reaction>
</comment>
<evidence type="ECO:0000313" key="13">
    <source>
        <dbReference type="Proteomes" id="UP000557392"/>
    </source>
</evidence>
<dbReference type="EC" id="1.1.1.381" evidence="5"/>
<dbReference type="Proteomes" id="UP000557392">
    <property type="component" value="Unassembled WGS sequence"/>
</dbReference>
<evidence type="ECO:0000313" key="12">
    <source>
        <dbReference type="EMBL" id="MBB4096766.1"/>
    </source>
</evidence>
<evidence type="ECO:0000256" key="8">
    <source>
        <dbReference type="ARBA" id="ARBA00044349"/>
    </source>
</evidence>
<dbReference type="PIRSF" id="PIRSF000126">
    <property type="entry name" value="11-beta-HSD1"/>
    <property type="match status" value="1"/>
</dbReference>
<dbReference type="RefSeq" id="WP_183993896.1">
    <property type="nucleotide sequence ID" value="NZ_JACIEH010000001.1"/>
</dbReference>
<organism evidence="12 13">
    <name type="scientific">Sphingomonas kyeonggiensis</name>
    <dbReference type="NCBI Taxonomy" id="1268553"/>
    <lineage>
        <taxon>Bacteria</taxon>
        <taxon>Pseudomonadati</taxon>
        <taxon>Pseudomonadota</taxon>
        <taxon>Alphaproteobacteria</taxon>
        <taxon>Sphingomonadales</taxon>
        <taxon>Sphingomonadaceae</taxon>
        <taxon>Sphingomonas</taxon>
    </lineage>
</organism>
<accession>A0A7W6JQQ0</accession>
<keyword evidence="13" id="KW-1185">Reference proteome</keyword>
<keyword evidence="2" id="KW-0560">Oxidoreductase</keyword>
<dbReference type="PRINTS" id="PR00080">
    <property type="entry name" value="SDRFAMILY"/>
</dbReference>
<comment type="catalytic activity">
    <reaction evidence="10">
        <text>3-hydroxypropanoate + NADP(+) = 3-oxopropanoate + NADPH + H(+)</text>
        <dbReference type="Rhea" id="RHEA:26438"/>
        <dbReference type="ChEBI" id="CHEBI:15378"/>
        <dbReference type="ChEBI" id="CHEBI:16510"/>
        <dbReference type="ChEBI" id="CHEBI:33190"/>
        <dbReference type="ChEBI" id="CHEBI:57783"/>
        <dbReference type="ChEBI" id="CHEBI:58349"/>
        <dbReference type="EC" id="1.1.1.298"/>
    </reaction>
</comment>
<dbReference type="EC" id="1.1.1.298" evidence="4"/>
<comment type="similarity">
    <text evidence="1 11">Belongs to the short-chain dehydrogenases/reductases (SDR) family.</text>
</comment>
<name>A0A7W6JQQ0_9SPHN</name>
<dbReference type="PANTHER" id="PTHR43086">
    <property type="entry name" value="VERY-LONG-CHAIN 3-OXOOACYL-COA REDUCTASE"/>
    <property type="match status" value="1"/>
</dbReference>
<evidence type="ECO:0000256" key="5">
    <source>
        <dbReference type="ARBA" id="ARBA00044059"/>
    </source>
</evidence>
<evidence type="ECO:0000256" key="9">
    <source>
        <dbReference type="ARBA" id="ARBA00045650"/>
    </source>
</evidence>
<dbReference type="PROSITE" id="PS00061">
    <property type="entry name" value="ADH_SHORT"/>
    <property type="match status" value="1"/>
</dbReference>
<reference evidence="12 13" key="1">
    <citation type="submission" date="2020-08" db="EMBL/GenBank/DDBJ databases">
        <title>Genomic Encyclopedia of Type Strains, Phase IV (KMG-IV): sequencing the most valuable type-strain genomes for metagenomic binning, comparative biology and taxonomic classification.</title>
        <authorList>
            <person name="Goeker M."/>
        </authorList>
    </citation>
    <scope>NUCLEOTIDE SEQUENCE [LARGE SCALE GENOMIC DNA]</scope>
    <source>
        <strain evidence="12 13">DSM 101806</strain>
    </source>
</reference>
<dbReference type="InterPro" id="IPR002347">
    <property type="entry name" value="SDR_fam"/>
</dbReference>
<dbReference type="SUPFAM" id="SSF51735">
    <property type="entry name" value="NAD(P)-binding Rossmann-fold domains"/>
    <property type="match status" value="1"/>
</dbReference>
<evidence type="ECO:0000256" key="1">
    <source>
        <dbReference type="ARBA" id="ARBA00006484"/>
    </source>
</evidence>
<evidence type="ECO:0000256" key="2">
    <source>
        <dbReference type="ARBA" id="ARBA00023002"/>
    </source>
</evidence>
<dbReference type="EMBL" id="JACIEH010000001">
    <property type="protein sequence ID" value="MBB4096766.1"/>
    <property type="molecule type" value="Genomic_DNA"/>
</dbReference>
<dbReference type="InterPro" id="IPR036291">
    <property type="entry name" value="NAD(P)-bd_dom_sf"/>
</dbReference>
<dbReference type="AlphaFoldDB" id="A0A7W6JQQ0"/>
<dbReference type="PANTHER" id="PTHR43086:SF3">
    <property type="entry name" value="NADP-DEPENDENT 3-HYDROXY ACID DEHYDROGENASE YDFG"/>
    <property type="match status" value="1"/>
</dbReference>
<dbReference type="InterPro" id="IPR020904">
    <property type="entry name" value="Sc_DH/Rdtase_CS"/>
</dbReference>
<proteinExistence type="inferred from homology"/>
<evidence type="ECO:0000256" key="6">
    <source>
        <dbReference type="ARBA" id="ARBA00044065"/>
    </source>
</evidence>
<gene>
    <name evidence="12" type="ORF">GGR46_000299</name>
</gene>
<dbReference type="PRINTS" id="PR00081">
    <property type="entry name" value="GDHRDH"/>
</dbReference>
<dbReference type="Pfam" id="PF00106">
    <property type="entry name" value="adh_short"/>
    <property type="match status" value="1"/>
</dbReference>
<protein>
    <recommendedName>
        <fullName evidence="6">NADP-dependent 3-hydroxy acid dehydrogenase YdfG</fullName>
        <ecNumber evidence="4">1.1.1.298</ecNumber>
        <ecNumber evidence="5">1.1.1.381</ecNumber>
    </recommendedName>
    <alternativeName>
        <fullName evidence="8">L-allo-threonine dehydrogenase</fullName>
    </alternativeName>
    <alternativeName>
        <fullName evidence="7">Malonic semialdehyde reductase</fullName>
    </alternativeName>
</protein>
<evidence type="ECO:0000256" key="10">
    <source>
        <dbReference type="ARBA" id="ARBA00047274"/>
    </source>
</evidence>